<evidence type="ECO:0000256" key="2">
    <source>
        <dbReference type="ARBA" id="ARBA00022771"/>
    </source>
</evidence>
<keyword evidence="3" id="KW-0862">Zinc</keyword>
<dbReference type="PROSITE" id="PS50135">
    <property type="entry name" value="ZF_ZZ_2"/>
    <property type="match status" value="1"/>
</dbReference>
<keyword evidence="2 4" id="KW-0863">Zinc-finger</keyword>
<keyword evidence="1" id="KW-0479">Metal-binding</keyword>
<evidence type="ECO:0000259" key="5">
    <source>
        <dbReference type="PROSITE" id="PS50135"/>
    </source>
</evidence>
<dbReference type="EMBL" id="AUPC02000083">
    <property type="protein sequence ID" value="POG73437.1"/>
    <property type="molecule type" value="Genomic_DNA"/>
</dbReference>
<reference evidence="6 7" key="2">
    <citation type="journal article" date="2018" name="New Phytol.">
        <title>High intraspecific genome diversity in the model arbuscular mycorrhizal symbiont Rhizophagus irregularis.</title>
        <authorList>
            <person name="Chen E.C.H."/>
            <person name="Morin E."/>
            <person name="Beaudet D."/>
            <person name="Noel J."/>
            <person name="Yildirir G."/>
            <person name="Ndikumana S."/>
            <person name="Charron P."/>
            <person name="St-Onge C."/>
            <person name="Giorgi J."/>
            <person name="Kruger M."/>
            <person name="Marton T."/>
            <person name="Ropars J."/>
            <person name="Grigoriev I.V."/>
            <person name="Hainaut M."/>
            <person name="Henrissat B."/>
            <person name="Roux C."/>
            <person name="Martin F."/>
            <person name="Corradi N."/>
        </authorList>
    </citation>
    <scope>NUCLEOTIDE SEQUENCE [LARGE SCALE GENOMIC DNA]</scope>
    <source>
        <strain evidence="6 7">DAOM 197198</strain>
    </source>
</reference>
<name>A0A2P4Q719_RHIID</name>
<keyword evidence="7" id="KW-1185">Reference proteome</keyword>
<evidence type="ECO:0000256" key="1">
    <source>
        <dbReference type="ARBA" id="ARBA00022723"/>
    </source>
</evidence>
<dbReference type="Pfam" id="PF00569">
    <property type="entry name" value="ZZ"/>
    <property type="match status" value="1"/>
</dbReference>
<dbReference type="AlphaFoldDB" id="A0A2P4Q719"/>
<reference evidence="6 7" key="1">
    <citation type="journal article" date="2013" name="Proc. Natl. Acad. Sci. U.S.A.">
        <title>Genome of an arbuscular mycorrhizal fungus provides insight into the oldest plant symbiosis.</title>
        <authorList>
            <person name="Tisserant E."/>
            <person name="Malbreil M."/>
            <person name="Kuo A."/>
            <person name="Kohler A."/>
            <person name="Symeonidi A."/>
            <person name="Balestrini R."/>
            <person name="Charron P."/>
            <person name="Duensing N."/>
            <person name="Frei Dit Frey N."/>
            <person name="Gianinazzi-Pearson V."/>
            <person name="Gilbert L.B."/>
            <person name="Handa Y."/>
            <person name="Herr J.R."/>
            <person name="Hijri M."/>
            <person name="Koul R."/>
            <person name="Kawaguchi M."/>
            <person name="Krajinski F."/>
            <person name="Lammers P.J."/>
            <person name="Masclaux F.G."/>
            <person name="Murat C."/>
            <person name="Morin E."/>
            <person name="Ndikumana S."/>
            <person name="Pagni M."/>
            <person name="Petitpierre D."/>
            <person name="Requena N."/>
            <person name="Rosikiewicz P."/>
            <person name="Riley R."/>
            <person name="Saito K."/>
            <person name="San Clemente H."/>
            <person name="Shapiro H."/>
            <person name="van Tuinen D."/>
            <person name="Becard G."/>
            <person name="Bonfante P."/>
            <person name="Paszkowski U."/>
            <person name="Shachar-Hill Y.Y."/>
            <person name="Tuskan G.A."/>
            <person name="Young P.W."/>
            <person name="Sanders I.R."/>
            <person name="Henrissat B."/>
            <person name="Rensing S.A."/>
            <person name="Grigoriev I.V."/>
            <person name="Corradi N."/>
            <person name="Roux C."/>
            <person name="Martin F."/>
        </authorList>
    </citation>
    <scope>NUCLEOTIDE SEQUENCE [LARGE SCALE GENOMIC DNA]</scope>
    <source>
        <strain evidence="6 7">DAOM 197198</strain>
    </source>
</reference>
<gene>
    <name evidence="6" type="ORF">GLOIN_2v1586536</name>
</gene>
<accession>A0A2P4Q719</accession>
<proteinExistence type="predicted"/>
<feature type="domain" description="ZZ-type" evidence="5">
    <location>
        <begin position="1"/>
        <end position="41"/>
    </location>
</feature>
<evidence type="ECO:0000256" key="4">
    <source>
        <dbReference type="PROSITE-ProRule" id="PRU00228"/>
    </source>
</evidence>
<dbReference type="SUPFAM" id="SSF57850">
    <property type="entry name" value="RING/U-box"/>
    <property type="match status" value="1"/>
</dbReference>
<dbReference type="VEuPathDB" id="FungiDB:RhiirFUN_017759"/>
<dbReference type="InterPro" id="IPR043145">
    <property type="entry name" value="Znf_ZZ_sf"/>
</dbReference>
<dbReference type="GO" id="GO:0008270">
    <property type="term" value="F:zinc ion binding"/>
    <property type="evidence" value="ECO:0007669"/>
    <property type="project" value="UniProtKB-KW"/>
</dbReference>
<dbReference type="Proteomes" id="UP000018888">
    <property type="component" value="Unassembled WGS sequence"/>
</dbReference>
<comment type="caution">
    <text evidence="6">The sequence shown here is derived from an EMBL/GenBank/DDBJ whole genome shotgun (WGS) entry which is preliminary data.</text>
</comment>
<sequence length="84" mass="9841">MRWKCAFCEDYNLCQNCKSKSQSIHNHPNNHVFQPIAYSSWLLSKRTSTICDYCELACIGNRCYKCASGEFSVEEYELFQIIKN</sequence>
<evidence type="ECO:0000313" key="6">
    <source>
        <dbReference type="EMBL" id="POG73437.1"/>
    </source>
</evidence>
<dbReference type="Gene3D" id="3.30.60.90">
    <property type="match status" value="1"/>
</dbReference>
<organism evidence="6 7">
    <name type="scientific">Rhizophagus irregularis (strain DAOM 181602 / DAOM 197198 / MUCL 43194)</name>
    <name type="common">Arbuscular mycorrhizal fungus</name>
    <name type="synonym">Glomus intraradices</name>
    <dbReference type="NCBI Taxonomy" id="747089"/>
    <lineage>
        <taxon>Eukaryota</taxon>
        <taxon>Fungi</taxon>
        <taxon>Fungi incertae sedis</taxon>
        <taxon>Mucoromycota</taxon>
        <taxon>Glomeromycotina</taxon>
        <taxon>Glomeromycetes</taxon>
        <taxon>Glomerales</taxon>
        <taxon>Glomeraceae</taxon>
        <taxon>Rhizophagus</taxon>
    </lineage>
</organism>
<evidence type="ECO:0000256" key="3">
    <source>
        <dbReference type="ARBA" id="ARBA00022833"/>
    </source>
</evidence>
<evidence type="ECO:0000313" key="7">
    <source>
        <dbReference type="Proteomes" id="UP000018888"/>
    </source>
</evidence>
<dbReference type="InterPro" id="IPR000433">
    <property type="entry name" value="Znf_ZZ"/>
</dbReference>
<protein>
    <recommendedName>
        <fullName evidence="5">ZZ-type domain-containing protein</fullName>
    </recommendedName>
</protein>